<evidence type="ECO:0000313" key="2">
    <source>
        <dbReference type="EMBL" id="CAF3812892.1"/>
    </source>
</evidence>
<dbReference type="EMBL" id="CAJNOK010007795">
    <property type="protein sequence ID" value="CAF1044825.1"/>
    <property type="molecule type" value="Genomic_DNA"/>
</dbReference>
<evidence type="ECO:0000313" key="1">
    <source>
        <dbReference type="EMBL" id="CAF1044825.1"/>
    </source>
</evidence>
<protein>
    <submittedName>
        <fullName evidence="2">Uncharacterized protein</fullName>
    </submittedName>
</protein>
<gene>
    <name evidence="1" type="ORF">OVA965_LOCUS16670</name>
    <name evidence="2" type="ORF">TMI583_LOCUS16679</name>
</gene>
<proteinExistence type="predicted"/>
<dbReference type="EMBL" id="CAJOBA010007806">
    <property type="protein sequence ID" value="CAF3812892.1"/>
    <property type="molecule type" value="Genomic_DNA"/>
</dbReference>
<comment type="caution">
    <text evidence="2">The sequence shown here is derived from an EMBL/GenBank/DDBJ whole genome shotgun (WGS) entry which is preliminary data.</text>
</comment>
<sequence>CILNPEAATTADPKKQTVLFCTVDNVASNKNKF</sequence>
<dbReference type="AlphaFoldDB" id="A0A8S2JSV5"/>
<reference evidence="2" key="1">
    <citation type="submission" date="2021-02" db="EMBL/GenBank/DDBJ databases">
        <authorList>
            <person name="Nowell W R."/>
        </authorList>
    </citation>
    <scope>NUCLEOTIDE SEQUENCE</scope>
</reference>
<dbReference type="Proteomes" id="UP000677228">
    <property type="component" value="Unassembled WGS sequence"/>
</dbReference>
<dbReference type="Proteomes" id="UP000682733">
    <property type="component" value="Unassembled WGS sequence"/>
</dbReference>
<evidence type="ECO:0000313" key="3">
    <source>
        <dbReference type="Proteomes" id="UP000682733"/>
    </source>
</evidence>
<feature type="non-terminal residue" evidence="2">
    <location>
        <position position="1"/>
    </location>
</feature>
<organism evidence="2 3">
    <name type="scientific">Didymodactylos carnosus</name>
    <dbReference type="NCBI Taxonomy" id="1234261"/>
    <lineage>
        <taxon>Eukaryota</taxon>
        <taxon>Metazoa</taxon>
        <taxon>Spiralia</taxon>
        <taxon>Gnathifera</taxon>
        <taxon>Rotifera</taxon>
        <taxon>Eurotatoria</taxon>
        <taxon>Bdelloidea</taxon>
        <taxon>Philodinida</taxon>
        <taxon>Philodinidae</taxon>
        <taxon>Didymodactylos</taxon>
    </lineage>
</organism>
<name>A0A8S2JSV5_9BILA</name>
<accession>A0A8S2JSV5</accession>